<proteinExistence type="inferred from homology"/>
<feature type="active site" description="Proton donor" evidence="3">
    <location>
        <position position="185"/>
    </location>
</feature>
<dbReference type="EMBL" id="JACHHZ010000003">
    <property type="protein sequence ID" value="MBB6093839.1"/>
    <property type="molecule type" value="Genomic_DNA"/>
</dbReference>
<evidence type="ECO:0000259" key="6">
    <source>
        <dbReference type="PROSITE" id="PS51764"/>
    </source>
</evidence>
<comment type="similarity">
    <text evidence="3">Belongs to the glycosyl hydrolase 26 family.</text>
</comment>
<feature type="signal peptide" evidence="4">
    <location>
        <begin position="1"/>
        <end position="21"/>
    </location>
</feature>
<dbReference type="Gene3D" id="3.20.20.80">
    <property type="entry name" value="Glycosidases"/>
    <property type="match status" value="1"/>
</dbReference>
<evidence type="ECO:0000256" key="1">
    <source>
        <dbReference type="ARBA" id="ARBA00022801"/>
    </source>
</evidence>
<dbReference type="Pfam" id="PF00754">
    <property type="entry name" value="F5_F8_type_C"/>
    <property type="match status" value="1"/>
</dbReference>
<dbReference type="PANTHER" id="PTHR45713">
    <property type="entry name" value="FTP DOMAIN-CONTAINING PROTEIN"/>
    <property type="match status" value="1"/>
</dbReference>
<accession>A0A841HNB6</accession>
<keyword evidence="1 3" id="KW-0378">Hydrolase</keyword>
<dbReference type="SUPFAM" id="SSF49785">
    <property type="entry name" value="Galactose-binding domain-like"/>
    <property type="match status" value="1"/>
</dbReference>
<feature type="chain" id="PRO_5032884333" description="F5/8 type C domain-containing protein" evidence="4">
    <location>
        <begin position="22"/>
        <end position="544"/>
    </location>
</feature>
<evidence type="ECO:0000259" key="5">
    <source>
        <dbReference type="PROSITE" id="PS50022"/>
    </source>
</evidence>
<dbReference type="SUPFAM" id="SSF51445">
    <property type="entry name" value="(Trans)glycosidases"/>
    <property type="match status" value="1"/>
</dbReference>
<evidence type="ECO:0000256" key="3">
    <source>
        <dbReference type="PROSITE-ProRule" id="PRU01100"/>
    </source>
</evidence>
<keyword evidence="4" id="KW-0732">Signal</keyword>
<dbReference type="Gene3D" id="2.60.120.260">
    <property type="entry name" value="Galactose-binding domain-like"/>
    <property type="match status" value="1"/>
</dbReference>
<keyword evidence="2 3" id="KW-0326">Glycosidase</keyword>
<protein>
    <recommendedName>
        <fullName evidence="9">F5/8 type C domain-containing protein</fullName>
    </recommendedName>
</protein>
<gene>
    <name evidence="7" type="ORF">HNQ60_002720</name>
</gene>
<dbReference type="Pfam" id="PF02156">
    <property type="entry name" value="Glyco_hydro_26"/>
    <property type="match status" value="1"/>
</dbReference>
<name>A0A841HNB6_9GAMM</name>
<dbReference type="PROSITE" id="PS51764">
    <property type="entry name" value="GH26"/>
    <property type="match status" value="1"/>
</dbReference>
<evidence type="ECO:0000256" key="2">
    <source>
        <dbReference type="ARBA" id="ARBA00023295"/>
    </source>
</evidence>
<dbReference type="InterPro" id="IPR017853">
    <property type="entry name" value="GH"/>
</dbReference>
<feature type="domain" description="GH26" evidence="6">
    <location>
        <begin position="12"/>
        <end position="401"/>
    </location>
</feature>
<evidence type="ECO:0000313" key="8">
    <source>
        <dbReference type="Proteomes" id="UP000588068"/>
    </source>
</evidence>
<dbReference type="RefSeq" id="WP_184332583.1">
    <property type="nucleotide sequence ID" value="NZ_JACHHZ010000003.1"/>
</dbReference>
<feature type="active site" description="Nucleophile" evidence="3">
    <location>
        <position position="335"/>
    </location>
</feature>
<dbReference type="InterPro" id="IPR000421">
    <property type="entry name" value="FA58C"/>
</dbReference>
<dbReference type="InterPro" id="IPR022790">
    <property type="entry name" value="GH26_dom"/>
</dbReference>
<organism evidence="7 8">
    <name type="scientific">Povalibacter uvarum</name>
    <dbReference type="NCBI Taxonomy" id="732238"/>
    <lineage>
        <taxon>Bacteria</taxon>
        <taxon>Pseudomonadati</taxon>
        <taxon>Pseudomonadota</taxon>
        <taxon>Gammaproteobacteria</taxon>
        <taxon>Steroidobacterales</taxon>
        <taxon>Steroidobacteraceae</taxon>
        <taxon>Povalibacter</taxon>
    </lineage>
</organism>
<reference evidence="7 8" key="1">
    <citation type="submission" date="2020-08" db="EMBL/GenBank/DDBJ databases">
        <title>Genomic Encyclopedia of Type Strains, Phase IV (KMG-IV): sequencing the most valuable type-strain genomes for metagenomic binning, comparative biology and taxonomic classification.</title>
        <authorList>
            <person name="Goeker M."/>
        </authorList>
    </citation>
    <scope>NUCLEOTIDE SEQUENCE [LARGE SCALE GENOMIC DNA]</scope>
    <source>
        <strain evidence="7 8">DSM 26723</strain>
    </source>
</reference>
<dbReference type="InterPro" id="IPR008979">
    <property type="entry name" value="Galactose-bd-like_sf"/>
</dbReference>
<sequence length="544" mass="59287">MNRLVRFFGLVAFVSVGAAHAQTQFQGTGFYIGNPVASSAVPRHNSFVSKVSQLPNTTTSFIDYRYPIWSATASEPQWGSSARWHANNLALLTSAQHLNRRDSAGRPGITPIVSVGLTDEPTAFRLNLPADDPNYGKYSETAAVQMMKNIAAGKYDSGTYRVWPAIFDAYKAAGFAKIYLRIGWEQNGDWYGWQARSTASRDAYISAWRHVATLAHNYAAANGMAIETVWSPSASYGNFGIAEEATYPGDSYVDVIAPTAYANIWNATRNADRSAWHDWTTRQNVTLEQWYANAANRKHSWDYPASDYWNATRGWGIPAAIAFAVSRNKPFGLSETGTGNAGMTTQGGGPVDEGDYALYLAERLSPAISKGLQVEFIDIWAVATGSDGRDFLSGSRPAEAKSWKELGAIMAAATAKKNVARTKRVVASSSYSSALGVANAVDANTSTRWAAKDGSPTQWLYVDLGQRFTISRVKLNWGEGYGAAYKIQLSNDAKTWTDIYSTTTGNGAVDDIVGLQGLARYVRVQCSARAGGWNLSMREVEVYP</sequence>
<dbReference type="PANTHER" id="PTHR45713:SF6">
    <property type="entry name" value="F5_8 TYPE C DOMAIN-CONTAINING PROTEIN"/>
    <property type="match status" value="1"/>
</dbReference>
<dbReference type="AlphaFoldDB" id="A0A841HNB6"/>
<comment type="caution">
    <text evidence="7">The sequence shown here is derived from an EMBL/GenBank/DDBJ whole genome shotgun (WGS) entry which is preliminary data.</text>
</comment>
<evidence type="ECO:0008006" key="9">
    <source>
        <dbReference type="Google" id="ProtNLM"/>
    </source>
</evidence>
<evidence type="ECO:0000313" key="7">
    <source>
        <dbReference type="EMBL" id="MBB6093839.1"/>
    </source>
</evidence>
<keyword evidence="8" id="KW-1185">Reference proteome</keyword>
<dbReference type="PROSITE" id="PS50022">
    <property type="entry name" value="FA58C_3"/>
    <property type="match status" value="1"/>
</dbReference>
<evidence type="ECO:0000256" key="4">
    <source>
        <dbReference type="SAM" id="SignalP"/>
    </source>
</evidence>
<feature type="domain" description="F5/8 type C" evidence="5">
    <location>
        <begin position="408"/>
        <end position="544"/>
    </location>
</feature>
<dbReference type="InterPro" id="IPR051941">
    <property type="entry name" value="BG_Antigen-Binding_Lectin"/>
</dbReference>
<dbReference type="Proteomes" id="UP000588068">
    <property type="component" value="Unassembled WGS sequence"/>
</dbReference>
<dbReference type="GO" id="GO:0004553">
    <property type="term" value="F:hydrolase activity, hydrolyzing O-glycosyl compounds"/>
    <property type="evidence" value="ECO:0007669"/>
    <property type="project" value="InterPro"/>
</dbReference>